<feature type="transmembrane region" description="Helical" evidence="6">
    <location>
        <begin position="114"/>
        <end position="135"/>
    </location>
</feature>
<accession>A0A963YRZ1</accession>
<keyword evidence="2" id="KW-1003">Cell membrane</keyword>
<reference evidence="8" key="1">
    <citation type="journal article" date="2021" name="Microorganisms">
        <title>Acidisoma silvae sp. nov. and Acidisomacellulosilytica sp. nov., Two Acidophilic Bacteria Isolated from Decaying Wood, Hydrolyzing Cellulose and Producing Poly-3-hydroxybutyrate.</title>
        <authorList>
            <person name="Mieszkin S."/>
            <person name="Pouder E."/>
            <person name="Uroz S."/>
            <person name="Simon-Colin C."/>
            <person name="Alain K."/>
        </authorList>
    </citation>
    <scope>NUCLEOTIDE SEQUENCE</scope>
    <source>
        <strain evidence="8">HW T2.11</strain>
    </source>
</reference>
<feature type="domain" description="Major facilitator superfamily (MFS) profile" evidence="7">
    <location>
        <begin position="23"/>
        <end position="424"/>
    </location>
</feature>
<keyword evidence="5 6" id="KW-0472">Membrane</keyword>
<feature type="transmembrane region" description="Helical" evidence="6">
    <location>
        <begin position="57"/>
        <end position="77"/>
    </location>
</feature>
<evidence type="ECO:0000256" key="1">
    <source>
        <dbReference type="ARBA" id="ARBA00004651"/>
    </source>
</evidence>
<name>A0A963YRZ1_9PROT</name>
<sequence length="444" mass="48958">MPDTAQPRPTTHRFTDNQRWVRLIPIAMIVYIISFMDRTNISYAFAGIGHEFHVGKAQQGFAGGIFFVGYMLFQIPGGWLAEHWSARKFVAIMIVCWGAMAFLCGFVHSFDQLVIVRFFLGVAEGGIWPAVLVLISHWFPVQERARAYAFWMANLAISSIITQPLSGWIVSMSDWRTLFMVEGALPFIIALPLWLIFIRDRPRDAPWCSASERRYIETSISQDRLHEPLPGPFRDIFTNGTIWKFVGVYFLIQVGFYGLNMWLPTLLKTLTKQGFGTVGLIAMLPYLTAIVFLFLNGWAADRNRRYGRHVFYATATAAVALIISVLVAQSSVVLSIVFICLAIGGALAYDGPFWAAASRVLPVALAGGAMGFINALGNLGGYFGPFLGGYLQDRTGSFTATAVLFAGALLLSGLLVLTIRLREKPAATVPPGLGSGLPPSRRVT</sequence>
<protein>
    <submittedName>
        <fullName evidence="8">MFS transporter</fullName>
    </submittedName>
</protein>
<reference evidence="8" key="2">
    <citation type="submission" date="2021-01" db="EMBL/GenBank/DDBJ databases">
        <authorList>
            <person name="Mieszkin S."/>
            <person name="Pouder E."/>
            <person name="Alain K."/>
        </authorList>
    </citation>
    <scope>NUCLEOTIDE SEQUENCE</scope>
    <source>
        <strain evidence="8">HW T2.11</strain>
    </source>
</reference>
<feature type="transmembrane region" description="Helical" evidence="6">
    <location>
        <begin position="310"/>
        <end position="327"/>
    </location>
</feature>
<feature type="transmembrane region" description="Helical" evidence="6">
    <location>
        <begin position="395"/>
        <end position="417"/>
    </location>
</feature>
<feature type="transmembrane region" description="Helical" evidence="6">
    <location>
        <begin position="275"/>
        <end position="298"/>
    </location>
</feature>
<evidence type="ECO:0000313" key="9">
    <source>
        <dbReference type="Proteomes" id="UP000708298"/>
    </source>
</evidence>
<dbReference type="InterPro" id="IPR050382">
    <property type="entry name" value="MFS_Na/Anion_cotransporter"/>
</dbReference>
<dbReference type="AlphaFoldDB" id="A0A963YRZ1"/>
<comment type="subcellular location">
    <subcellularLocation>
        <location evidence="1">Cell membrane</location>
        <topology evidence="1">Multi-pass membrane protein</topology>
    </subcellularLocation>
</comment>
<evidence type="ECO:0000256" key="4">
    <source>
        <dbReference type="ARBA" id="ARBA00022989"/>
    </source>
</evidence>
<dbReference type="GO" id="GO:0022857">
    <property type="term" value="F:transmembrane transporter activity"/>
    <property type="evidence" value="ECO:0007669"/>
    <property type="project" value="InterPro"/>
</dbReference>
<dbReference type="SUPFAM" id="SSF103473">
    <property type="entry name" value="MFS general substrate transporter"/>
    <property type="match status" value="1"/>
</dbReference>
<dbReference type="InterPro" id="IPR011701">
    <property type="entry name" value="MFS"/>
</dbReference>
<dbReference type="PIRSF" id="PIRSF002808">
    <property type="entry name" value="Hexose_phosphate_transp"/>
    <property type="match status" value="1"/>
</dbReference>
<evidence type="ECO:0000259" key="7">
    <source>
        <dbReference type="PROSITE" id="PS50850"/>
    </source>
</evidence>
<feature type="transmembrane region" description="Helical" evidence="6">
    <location>
        <begin position="89"/>
        <end position="108"/>
    </location>
</feature>
<feature type="transmembrane region" description="Helical" evidence="6">
    <location>
        <begin position="177"/>
        <end position="197"/>
    </location>
</feature>
<dbReference type="EMBL" id="JAESVB010000003">
    <property type="protein sequence ID" value="MCB8875330.1"/>
    <property type="molecule type" value="Genomic_DNA"/>
</dbReference>
<dbReference type="CDD" id="cd17319">
    <property type="entry name" value="MFS_ExuT_GudP_like"/>
    <property type="match status" value="1"/>
</dbReference>
<keyword evidence="3 6" id="KW-0812">Transmembrane</keyword>
<evidence type="ECO:0000256" key="2">
    <source>
        <dbReference type="ARBA" id="ARBA00022475"/>
    </source>
</evidence>
<evidence type="ECO:0000256" key="5">
    <source>
        <dbReference type="ARBA" id="ARBA00023136"/>
    </source>
</evidence>
<evidence type="ECO:0000256" key="6">
    <source>
        <dbReference type="SAM" id="Phobius"/>
    </source>
</evidence>
<dbReference type="RefSeq" id="WP_227320989.1">
    <property type="nucleotide sequence ID" value="NZ_JAESVB010000003.1"/>
</dbReference>
<feature type="transmembrane region" description="Helical" evidence="6">
    <location>
        <begin position="333"/>
        <end position="349"/>
    </location>
</feature>
<feature type="transmembrane region" description="Helical" evidence="6">
    <location>
        <begin position="20"/>
        <end position="37"/>
    </location>
</feature>
<dbReference type="InterPro" id="IPR000849">
    <property type="entry name" value="Sugar_P_transporter"/>
</dbReference>
<dbReference type="PANTHER" id="PTHR11662">
    <property type="entry name" value="SOLUTE CARRIER FAMILY 17"/>
    <property type="match status" value="1"/>
</dbReference>
<dbReference type="Gene3D" id="1.20.1250.20">
    <property type="entry name" value="MFS general substrate transporter like domains"/>
    <property type="match status" value="2"/>
</dbReference>
<feature type="transmembrane region" description="Helical" evidence="6">
    <location>
        <begin position="242"/>
        <end position="263"/>
    </location>
</feature>
<comment type="caution">
    <text evidence="8">The sequence shown here is derived from an EMBL/GenBank/DDBJ whole genome shotgun (WGS) entry which is preliminary data.</text>
</comment>
<keyword evidence="4 6" id="KW-1133">Transmembrane helix</keyword>
<evidence type="ECO:0000313" key="8">
    <source>
        <dbReference type="EMBL" id="MCB8875330.1"/>
    </source>
</evidence>
<organism evidence="8 9">
    <name type="scientific">Acidisoma silvae</name>
    <dbReference type="NCBI Taxonomy" id="2802396"/>
    <lineage>
        <taxon>Bacteria</taxon>
        <taxon>Pseudomonadati</taxon>
        <taxon>Pseudomonadota</taxon>
        <taxon>Alphaproteobacteria</taxon>
        <taxon>Acetobacterales</taxon>
        <taxon>Acidocellaceae</taxon>
        <taxon>Acidisoma</taxon>
    </lineage>
</organism>
<dbReference type="InterPro" id="IPR036259">
    <property type="entry name" value="MFS_trans_sf"/>
</dbReference>
<dbReference type="InterPro" id="IPR020846">
    <property type="entry name" value="MFS_dom"/>
</dbReference>
<feature type="transmembrane region" description="Helical" evidence="6">
    <location>
        <begin position="147"/>
        <end position="171"/>
    </location>
</feature>
<evidence type="ECO:0000256" key="3">
    <source>
        <dbReference type="ARBA" id="ARBA00022692"/>
    </source>
</evidence>
<dbReference type="PROSITE" id="PS50850">
    <property type="entry name" value="MFS"/>
    <property type="match status" value="1"/>
</dbReference>
<gene>
    <name evidence="8" type="ORF">ASILVAE211_09075</name>
</gene>
<dbReference type="Pfam" id="PF07690">
    <property type="entry name" value="MFS_1"/>
    <property type="match status" value="1"/>
</dbReference>
<dbReference type="GO" id="GO:0005886">
    <property type="term" value="C:plasma membrane"/>
    <property type="evidence" value="ECO:0007669"/>
    <property type="project" value="UniProtKB-SubCell"/>
</dbReference>
<keyword evidence="9" id="KW-1185">Reference proteome</keyword>
<dbReference type="Proteomes" id="UP000708298">
    <property type="component" value="Unassembled WGS sequence"/>
</dbReference>
<feature type="transmembrane region" description="Helical" evidence="6">
    <location>
        <begin position="361"/>
        <end position="383"/>
    </location>
</feature>
<proteinExistence type="predicted"/>
<dbReference type="PANTHER" id="PTHR11662:SF399">
    <property type="entry name" value="FI19708P1-RELATED"/>
    <property type="match status" value="1"/>
</dbReference>